<name>A0A9Q8SXS1_9PEZI</name>
<evidence type="ECO:0000313" key="1">
    <source>
        <dbReference type="EMBL" id="UQC85559.1"/>
    </source>
</evidence>
<dbReference type="RefSeq" id="XP_049147172.1">
    <property type="nucleotide sequence ID" value="XM_049290027.1"/>
</dbReference>
<proteinExistence type="predicted"/>
<sequence length="273" mass="29133">MPCSDSVPLNISAGLVSPPEANFSSEVGGPQEQDSTVYIVQIARGTELTELTFLVLQGSQADLRFPISTKALVAIRQAGLRFPFLCVGGSWGLPSSALKISSDACHWAFPSRIPLSAAKIESEPFSEALPERVSRTSRTVPASIPVRCVGCDPKSERGTNRHSLPSYFVTLSSFSEPMAGYALRAVPKANSMYAYPSKAGESAISPKWSLSLHIEDNHWADVCSIPAELRVVISVRILVTGMSSAVYGERSLTVGGEIVPTPFSIACSDLVST</sequence>
<organism evidence="1 2">
    <name type="scientific">Colletotrichum lupini</name>
    <dbReference type="NCBI Taxonomy" id="145971"/>
    <lineage>
        <taxon>Eukaryota</taxon>
        <taxon>Fungi</taxon>
        <taxon>Dikarya</taxon>
        <taxon>Ascomycota</taxon>
        <taxon>Pezizomycotina</taxon>
        <taxon>Sordariomycetes</taxon>
        <taxon>Hypocreomycetidae</taxon>
        <taxon>Glomerellales</taxon>
        <taxon>Glomerellaceae</taxon>
        <taxon>Colletotrichum</taxon>
        <taxon>Colletotrichum acutatum species complex</taxon>
    </lineage>
</organism>
<gene>
    <name evidence="1" type="ORF">CLUP02_11058</name>
</gene>
<evidence type="ECO:0000313" key="2">
    <source>
        <dbReference type="Proteomes" id="UP000830671"/>
    </source>
</evidence>
<dbReference type="EMBL" id="CP019477">
    <property type="protein sequence ID" value="UQC85559.1"/>
    <property type="molecule type" value="Genomic_DNA"/>
</dbReference>
<accession>A0A9Q8SXS1</accession>
<reference evidence="1" key="1">
    <citation type="journal article" date="2021" name="Mol. Plant Microbe Interact.">
        <title>Complete Genome Sequence of the Plant-Pathogenic Fungus Colletotrichum lupini.</title>
        <authorList>
            <person name="Baroncelli R."/>
            <person name="Pensec F."/>
            <person name="Da Lio D."/>
            <person name="Boufleur T."/>
            <person name="Vicente I."/>
            <person name="Sarrocco S."/>
            <person name="Picot A."/>
            <person name="Baraldi E."/>
            <person name="Sukno S."/>
            <person name="Thon M."/>
            <person name="Le Floch G."/>
        </authorList>
    </citation>
    <scope>NUCLEOTIDE SEQUENCE</scope>
    <source>
        <strain evidence="1">IMI 504893</strain>
    </source>
</reference>
<keyword evidence="2" id="KW-1185">Reference proteome</keyword>
<dbReference type="GeneID" id="73345037"/>
<protein>
    <submittedName>
        <fullName evidence="1">Uncharacterized protein</fullName>
    </submittedName>
</protein>
<dbReference type="KEGG" id="clup:CLUP02_11058"/>
<dbReference type="Proteomes" id="UP000830671">
    <property type="component" value="Chromosome 5"/>
</dbReference>
<dbReference type="AlphaFoldDB" id="A0A9Q8SXS1"/>